<dbReference type="Proteomes" id="UP000007993">
    <property type="component" value="Unassembled WGS sequence"/>
</dbReference>
<sequence>MPLPPPTQTNQTTPVTVIPPRRNRQASASRSETSESRSTDQEFRQDRRRNRDASNGGYARERRQFGSSHADLSEDGCELAAANATSSSVHHL</sequence>
<dbReference type="RefSeq" id="WP_007334587.1">
    <property type="nucleotide sequence ID" value="NZ_AMCW01000145.1"/>
</dbReference>
<reference evidence="2 3" key="1">
    <citation type="journal article" date="2013" name="Mar. Genomics">
        <title>Expression of sulfatases in Rhodopirellula baltica and the diversity of sulfatases in the genus Rhodopirellula.</title>
        <authorList>
            <person name="Wegner C.E."/>
            <person name="Richter-Heitmann T."/>
            <person name="Klindworth A."/>
            <person name="Klockow C."/>
            <person name="Richter M."/>
            <person name="Achstetter T."/>
            <person name="Glockner F.O."/>
            <person name="Harder J."/>
        </authorList>
    </citation>
    <scope>NUCLEOTIDE SEQUENCE [LARGE SCALE GENOMIC DNA]</scope>
    <source>
        <strain evidence="2 3">SH28</strain>
    </source>
</reference>
<feature type="compositionally biased region" description="Low complexity" evidence="1">
    <location>
        <begin position="8"/>
        <end position="31"/>
    </location>
</feature>
<accession>K5D9G5</accession>
<comment type="caution">
    <text evidence="2">The sequence shown here is derived from an EMBL/GenBank/DDBJ whole genome shotgun (WGS) entry which is preliminary data.</text>
</comment>
<feature type="compositionally biased region" description="Basic and acidic residues" evidence="1">
    <location>
        <begin position="32"/>
        <end position="52"/>
    </location>
</feature>
<dbReference type="PATRIC" id="fig|993517.3.peg.5628"/>
<dbReference type="AlphaFoldDB" id="K5D9G5"/>
<proteinExistence type="predicted"/>
<evidence type="ECO:0000313" key="2">
    <source>
        <dbReference type="EMBL" id="EKJ99443.1"/>
    </source>
</evidence>
<dbReference type="EMBL" id="AMCW01000145">
    <property type="protein sequence ID" value="EKJ99443.1"/>
    <property type="molecule type" value="Genomic_DNA"/>
</dbReference>
<feature type="region of interest" description="Disordered" evidence="1">
    <location>
        <begin position="1"/>
        <end position="75"/>
    </location>
</feature>
<protein>
    <submittedName>
        <fullName evidence="2">Uncharacterized protein</fullName>
    </submittedName>
</protein>
<organism evidence="2 3">
    <name type="scientific">Rhodopirellula baltica SH28</name>
    <dbReference type="NCBI Taxonomy" id="993517"/>
    <lineage>
        <taxon>Bacteria</taxon>
        <taxon>Pseudomonadati</taxon>
        <taxon>Planctomycetota</taxon>
        <taxon>Planctomycetia</taxon>
        <taxon>Pirellulales</taxon>
        <taxon>Pirellulaceae</taxon>
        <taxon>Rhodopirellula</taxon>
    </lineage>
</organism>
<name>K5D9G5_RHOBT</name>
<evidence type="ECO:0000313" key="3">
    <source>
        <dbReference type="Proteomes" id="UP000007993"/>
    </source>
</evidence>
<gene>
    <name evidence="2" type="ORF">RBSH_05198</name>
</gene>
<evidence type="ECO:0000256" key="1">
    <source>
        <dbReference type="SAM" id="MobiDB-lite"/>
    </source>
</evidence>